<feature type="region of interest" description="Disordered" evidence="1">
    <location>
        <begin position="97"/>
        <end position="158"/>
    </location>
</feature>
<evidence type="ECO:0000313" key="2">
    <source>
        <dbReference type="EMBL" id="KAG7417770.1"/>
    </source>
</evidence>
<feature type="compositionally biased region" description="Low complexity" evidence="1">
    <location>
        <begin position="129"/>
        <end position="139"/>
    </location>
</feature>
<evidence type="ECO:0000313" key="3">
    <source>
        <dbReference type="Proteomes" id="UP000694050"/>
    </source>
</evidence>
<reference evidence="2" key="1">
    <citation type="submission" date="2021-04" db="EMBL/GenBank/DDBJ databases">
        <title>First draft genome resource for Brassicaceae pathogens Fusarium oxysporum f. sp. raphani and Fusarium oxysporum f. sp. rapae.</title>
        <authorList>
            <person name="Asai S."/>
        </authorList>
    </citation>
    <scope>NUCLEOTIDE SEQUENCE</scope>
    <source>
        <strain evidence="2">Tf1208</strain>
    </source>
</reference>
<dbReference type="EMBL" id="JAELUQ010000003">
    <property type="protein sequence ID" value="KAG7417770.1"/>
    <property type="molecule type" value="Genomic_DNA"/>
</dbReference>
<proteinExistence type="predicted"/>
<name>A0A8J5TVA5_FUSOX</name>
<sequence length="186" mass="21169">MELSWLQQLNLLLTRITGICYQTSDWRKVVVDEARHTLLCLADRREISGGRRVVTNEHLTRALYYFDVRMLLADVDDIHTGLPRYDFFRDFYNDSTGNDASEDPHPPSNKQSGAGSLTSPKPRTDKQNAASSATATTSGTKRKASDDPPSSIFMRGSRREREYDEIGWIIFEAPPDEQHMGDQKQM</sequence>
<gene>
    <name evidence="2" type="ORF">Forpe1208_v004400</name>
</gene>
<feature type="compositionally biased region" description="Polar residues" evidence="1">
    <location>
        <begin position="108"/>
        <end position="121"/>
    </location>
</feature>
<evidence type="ECO:0000256" key="1">
    <source>
        <dbReference type="SAM" id="MobiDB-lite"/>
    </source>
</evidence>
<dbReference type="Proteomes" id="UP000694050">
    <property type="component" value="Unassembled WGS sequence"/>
</dbReference>
<protein>
    <submittedName>
        <fullName evidence="2">Uncharacterized protein</fullName>
    </submittedName>
</protein>
<accession>A0A8J5TVA5</accession>
<organism evidence="2 3">
    <name type="scientific">Fusarium oxysporum f. sp. rapae</name>
    <dbReference type="NCBI Taxonomy" id="485398"/>
    <lineage>
        <taxon>Eukaryota</taxon>
        <taxon>Fungi</taxon>
        <taxon>Dikarya</taxon>
        <taxon>Ascomycota</taxon>
        <taxon>Pezizomycotina</taxon>
        <taxon>Sordariomycetes</taxon>
        <taxon>Hypocreomycetidae</taxon>
        <taxon>Hypocreales</taxon>
        <taxon>Nectriaceae</taxon>
        <taxon>Fusarium</taxon>
        <taxon>Fusarium oxysporum species complex</taxon>
    </lineage>
</organism>
<comment type="caution">
    <text evidence="2">The sequence shown here is derived from an EMBL/GenBank/DDBJ whole genome shotgun (WGS) entry which is preliminary data.</text>
</comment>
<dbReference type="AlphaFoldDB" id="A0A8J5TVA5"/>